<dbReference type="PROSITE" id="PS50110">
    <property type="entry name" value="RESPONSE_REGULATORY"/>
    <property type="match status" value="1"/>
</dbReference>
<dbReference type="SUPFAM" id="SSF52172">
    <property type="entry name" value="CheY-like"/>
    <property type="match status" value="1"/>
</dbReference>
<dbReference type="PANTHER" id="PTHR44591:SF3">
    <property type="entry name" value="RESPONSE REGULATORY DOMAIN-CONTAINING PROTEIN"/>
    <property type="match status" value="1"/>
</dbReference>
<feature type="domain" description="Response regulatory" evidence="3">
    <location>
        <begin position="10"/>
        <end position="127"/>
    </location>
</feature>
<dbReference type="SMART" id="SM00448">
    <property type="entry name" value="REC"/>
    <property type="match status" value="1"/>
</dbReference>
<evidence type="ECO:0000313" key="4">
    <source>
        <dbReference type="EMBL" id="OGD09902.1"/>
    </source>
</evidence>
<name>A0A1F4ZU46_9BACT</name>
<evidence type="ECO:0000256" key="2">
    <source>
        <dbReference type="PROSITE-ProRule" id="PRU00169"/>
    </source>
</evidence>
<feature type="modified residue" description="4-aspartylphosphate" evidence="2">
    <location>
        <position position="59"/>
    </location>
</feature>
<sequence length="128" mass="14401">MNEPTAGAKKVLIIEDEKRLADALEIKFRHEGFNVIKAENGQTGLELIISQNPNVVLLDLMMPVMDGKTMLKKLREFPQFKNLPVIVLTNAGDVDNMRETQLYYNANAFLIKSNTSPDQIVAKVKELT</sequence>
<dbReference type="InterPro" id="IPR001789">
    <property type="entry name" value="Sig_transdc_resp-reg_receiver"/>
</dbReference>
<proteinExistence type="predicted"/>
<dbReference type="STRING" id="1797263.A2397_06275"/>
<gene>
    <name evidence="4" type="ORF">A2397_06275</name>
</gene>
<dbReference type="EMBL" id="MEXR01000019">
    <property type="protein sequence ID" value="OGD09902.1"/>
    <property type="molecule type" value="Genomic_DNA"/>
</dbReference>
<dbReference type="PANTHER" id="PTHR44591">
    <property type="entry name" value="STRESS RESPONSE REGULATOR PROTEIN 1"/>
    <property type="match status" value="1"/>
</dbReference>
<dbReference type="Gene3D" id="3.40.50.2300">
    <property type="match status" value="1"/>
</dbReference>
<reference evidence="4 5" key="1">
    <citation type="journal article" date="2016" name="Nat. Commun.">
        <title>Thousands of microbial genomes shed light on interconnected biogeochemical processes in an aquifer system.</title>
        <authorList>
            <person name="Anantharaman K."/>
            <person name="Brown C.T."/>
            <person name="Hug L.A."/>
            <person name="Sharon I."/>
            <person name="Castelle C.J."/>
            <person name="Probst A.J."/>
            <person name="Thomas B.C."/>
            <person name="Singh A."/>
            <person name="Wilkins M.J."/>
            <person name="Karaoz U."/>
            <person name="Brodie E.L."/>
            <person name="Williams K.H."/>
            <person name="Hubbard S.S."/>
            <person name="Banfield J.F."/>
        </authorList>
    </citation>
    <scope>NUCLEOTIDE SEQUENCE [LARGE SCALE GENOMIC DNA]</scope>
</reference>
<accession>A0A1F4ZU46</accession>
<keyword evidence="1 2" id="KW-0597">Phosphoprotein</keyword>
<dbReference type="InterPro" id="IPR050595">
    <property type="entry name" value="Bact_response_regulator"/>
</dbReference>
<evidence type="ECO:0000256" key="1">
    <source>
        <dbReference type="ARBA" id="ARBA00022553"/>
    </source>
</evidence>
<dbReference type="CDD" id="cd17574">
    <property type="entry name" value="REC_OmpR"/>
    <property type="match status" value="1"/>
</dbReference>
<organism evidence="4 5">
    <name type="scientific">Candidatus Amesbacteria bacterium RIFOXYB1_FULL_44_23</name>
    <dbReference type="NCBI Taxonomy" id="1797263"/>
    <lineage>
        <taxon>Bacteria</taxon>
        <taxon>Candidatus Amesiibacteriota</taxon>
    </lineage>
</organism>
<dbReference type="Pfam" id="PF00072">
    <property type="entry name" value="Response_reg"/>
    <property type="match status" value="1"/>
</dbReference>
<evidence type="ECO:0000313" key="5">
    <source>
        <dbReference type="Proteomes" id="UP000176424"/>
    </source>
</evidence>
<evidence type="ECO:0000259" key="3">
    <source>
        <dbReference type="PROSITE" id="PS50110"/>
    </source>
</evidence>
<dbReference type="AlphaFoldDB" id="A0A1F4ZU46"/>
<protein>
    <recommendedName>
        <fullName evidence="3">Response regulatory domain-containing protein</fullName>
    </recommendedName>
</protein>
<dbReference type="GO" id="GO:0000160">
    <property type="term" value="P:phosphorelay signal transduction system"/>
    <property type="evidence" value="ECO:0007669"/>
    <property type="project" value="InterPro"/>
</dbReference>
<comment type="caution">
    <text evidence="4">The sequence shown here is derived from an EMBL/GenBank/DDBJ whole genome shotgun (WGS) entry which is preliminary data.</text>
</comment>
<dbReference type="Proteomes" id="UP000176424">
    <property type="component" value="Unassembled WGS sequence"/>
</dbReference>
<dbReference type="InterPro" id="IPR011006">
    <property type="entry name" value="CheY-like_superfamily"/>
</dbReference>